<feature type="transmembrane region" description="Helical" evidence="5">
    <location>
        <begin position="308"/>
        <end position="325"/>
    </location>
</feature>
<accession>F4PJX0</accession>
<dbReference type="OrthoDB" id="6781668at2759"/>
<organism evidence="6 7">
    <name type="scientific">Cavenderia fasciculata</name>
    <name type="common">Slime mold</name>
    <name type="synonym">Dictyostelium fasciculatum</name>
    <dbReference type="NCBI Taxonomy" id="261658"/>
    <lineage>
        <taxon>Eukaryota</taxon>
        <taxon>Amoebozoa</taxon>
        <taxon>Evosea</taxon>
        <taxon>Eumycetozoa</taxon>
        <taxon>Dictyostelia</taxon>
        <taxon>Acytosteliales</taxon>
        <taxon>Cavenderiaceae</taxon>
        <taxon>Cavenderia</taxon>
    </lineage>
</organism>
<feature type="transmembrane region" description="Helical" evidence="5">
    <location>
        <begin position="278"/>
        <end position="296"/>
    </location>
</feature>
<gene>
    <name evidence="6" type="ORF">DFA_06032</name>
</gene>
<feature type="transmembrane region" description="Helical" evidence="5">
    <location>
        <begin position="254"/>
        <end position="272"/>
    </location>
</feature>
<name>F4PJX0_CACFS</name>
<feature type="compositionally biased region" description="Low complexity" evidence="4">
    <location>
        <begin position="469"/>
        <end position="488"/>
    </location>
</feature>
<keyword evidence="5" id="KW-0472">Membrane</keyword>
<dbReference type="InterPro" id="IPR002110">
    <property type="entry name" value="Ankyrin_rpt"/>
</dbReference>
<evidence type="ECO:0000313" key="6">
    <source>
        <dbReference type="EMBL" id="EGG23894.1"/>
    </source>
</evidence>
<dbReference type="SUPFAM" id="SSF48403">
    <property type="entry name" value="Ankyrin repeat"/>
    <property type="match status" value="1"/>
</dbReference>
<dbReference type="PROSITE" id="PS50088">
    <property type="entry name" value="ANK_REPEAT"/>
    <property type="match status" value="4"/>
</dbReference>
<protein>
    <submittedName>
        <fullName evidence="6">Ankyrin repeat-containing protein AKR1</fullName>
    </submittedName>
</protein>
<feature type="transmembrane region" description="Helical" evidence="5">
    <location>
        <begin position="420"/>
        <end position="439"/>
    </location>
</feature>
<evidence type="ECO:0000256" key="2">
    <source>
        <dbReference type="ARBA" id="ARBA00023043"/>
    </source>
</evidence>
<keyword evidence="2 3" id="KW-0040">ANK repeat</keyword>
<dbReference type="KEGG" id="dfa:DFA_06032"/>
<dbReference type="GeneID" id="14876518"/>
<keyword evidence="1" id="KW-0677">Repeat</keyword>
<dbReference type="Pfam" id="PF12796">
    <property type="entry name" value="Ank_2"/>
    <property type="match status" value="1"/>
</dbReference>
<keyword evidence="5" id="KW-0812">Transmembrane</keyword>
<feature type="repeat" description="ANK" evidence="3">
    <location>
        <begin position="185"/>
        <end position="217"/>
    </location>
</feature>
<evidence type="ECO:0000256" key="4">
    <source>
        <dbReference type="SAM" id="MobiDB-lite"/>
    </source>
</evidence>
<feature type="region of interest" description="Disordered" evidence="4">
    <location>
        <begin position="462"/>
        <end position="504"/>
    </location>
</feature>
<dbReference type="AlphaFoldDB" id="F4PJX0"/>
<dbReference type="PANTHER" id="PTHR24161:SF85">
    <property type="entry name" value="PALMITOYLTRANSFERASE HIP14"/>
    <property type="match status" value="1"/>
</dbReference>
<feature type="repeat" description="ANK" evidence="3">
    <location>
        <begin position="152"/>
        <end position="184"/>
    </location>
</feature>
<sequence>MSSSIVDSPNFNLVDACKFGQLRECIAYVEKMRLQNPNLEIGPLINVTDENGNTPLHWAAYKKHHDIVKYLLSMGANPNLANSDESQTPLHWACIGGDAYVVKTMVNSGGDPLQVDKRGYNSLVHSTQYDEINITRYLVERVCVPVSSSDHLGQTALHWASYQGHVHILLYLVNKGADIYAVDSYGRNPLHWAAYKGHNDAAKALCDFGSNLNQKDNEGMTPTELARQQNHIYLSRNLQIYPFHPFRKMGALQYNILWVLTSIAIYCSFAFSLYYFRFILSILAFGIVVGFCKLIVEPIVLPYTRNPLLPTWMLSSFTTWLIFYLKYIMQAFPNAIFTHTITICCLLSYYYYAFKCFFSDPGSISPSSANQDAKDFISSVENETKLPDVCSTYLSLDEESPSISSFGSWISYHYDINKGLLIYMIYETIIMGWIGNLLYTQVRGVLTNITMFEYMRPEGGGKCKHAHGQQDGANNNNNNGTNSNSQSGDHGHSHGGNTKRINKYDRGSYRENVREFLYESSKWFRYYNHKVIDF</sequence>
<evidence type="ECO:0000256" key="3">
    <source>
        <dbReference type="PROSITE-ProRule" id="PRU00023"/>
    </source>
</evidence>
<dbReference type="Gene3D" id="1.25.40.20">
    <property type="entry name" value="Ankyrin repeat-containing domain"/>
    <property type="match status" value="2"/>
</dbReference>
<dbReference type="InterPro" id="IPR036770">
    <property type="entry name" value="Ankyrin_rpt-contain_sf"/>
</dbReference>
<proteinExistence type="predicted"/>
<dbReference type="PROSITE" id="PS50297">
    <property type="entry name" value="ANK_REP_REGION"/>
    <property type="match status" value="4"/>
</dbReference>
<evidence type="ECO:0000313" key="7">
    <source>
        <dbReference type="Proteomes" id="UP000007797"/>
    </source>
</evidence>
<dbReference type="EMBL" id="GL883007">
    <property type="protein sequence ID" value="EGG23894.1"/>
    <property type="molecule type" value="Genomic_DNA"/>
</dbReference>
<evidence type="ECO:0000256" key="5">
    <source>
        <dbReference type="SAM" id="Phobius"/>
    </source>
</evidence>
<reference evidence="7" key="1">
    <citation type="journal article" date="2011" name="Genome Res.">
        <title>Phylogeny-wide analysis of social amoeba genomes highlights ancient origins for complex intercellular communication.</title>
        <authorList>
            <person name="Heidel A.J."/>
            <person name="Lawal H.M."/>
            <person name="Felder M."/>
            <person name="Schilde C."/>
            <person name="Helps N.R."/>
            <person name="Tunggal B."/>
            <person name="Rivero F."/>
            <person name="John U."/>
            <person name="Schleicher M."/>
            <person name="Eichinger L."/>
            <person name="Platzer M."/>
            <person name="Noegel A.A."/>
            <person name="Schaap P."/>
            <person name="Gloeckner G."/>
        </authorList>
    </citation>
    <scope>NUCLEOTIDE SEQUENCE [LARGE SCALE GENOMIC DNA]</scope>
    <source>
        <strain evidence="7">SH3</strain>
    </source>
</reference>
<keyword evidence="7" id="KW-1185">Reference proteome</keyword>
<evidence type="ECO:0000256" key="1">
    <source>
        <dbReference type="ARBA" id="ARBA00022737"/>
    </source>
</evidence>
<dbReference type="SMART" id="SM00248">
    <property type="entry name" value="ANK"/>
    <property type="match status" value="5"/>
</dbReference>
<dbReference type="Pfam" id="PF13637">
    <property type="entry name" value="Ank_4"/>
    <property type="match status" value="1"/>
</dbReference>
<dbReference type="Proteomes" id="UP000007797">
    <property type="component" value="Unassembled WGS sequence"/>
</dbReference>
<feature type="repeat" description="ANK" evidence="3">
    <location>
        <begin position="85"/>
        <end position="117"/>
    </location>
</feature>
<keyword evidence="5" id="KW-1133">Transmembrane helix</keyword>
<dbReference type="PANTHER" id="PTHR24161">
    <property type="entry name" value="ANK_REP_REGION DOMAIN-CONTAINING PROTEIN-RELATED"/>
    <property type="match status" value="1"/>
</dbReference>
<feature type="transmembrane region" description="Helical" evidence="5">
    <location>
        <begin position="331"/>
        <end position="352"/>
    </location>
</feature>
<dbReference type="RefSeq" id="XP_004361745.1">
    <property type="nucleotide sequence ID" value="XM_004361688.1"/>
</dbReference>
<feature type="repeat" description="ANK" evidence="3">
    <location>
        <begin position="51"/>
        <end position="83"/>
    </location>
</feature>
<dbReference type="OMA" id="FGQLREC"/>